<evidence type="ECO:0000313" key="5">
    <source>
        <dbReference type="EMBL" id="MBE9116570.1"/>
    </source>
</evidence>
<sequence>MIQKFPICFEAHLKDKIGSISESKFHIFAYETLLNSLTQACDKFVFSLRHLYTPLDKKKLSSFILINPIVEIDNSEKVEIIEGLIKGSLNRFYNLTYKPEGFPQHNWVTSISEMLKYGEFIKQPEFTGYLPHLFSTELITNNFNLLKLLEATSCENLILDFSLEAYNSPKEQAGWNNAINDLVNCLSDYGSKSNSVKYALELYRNYQDNYSENQLFHYSIKALGENTVDTIAILQTLGEIVGSKKKARRILNLIPLTLSPEQPSFIKSLDATKNVQIFKGMQWDGWEKRIGKNLEKKLIKETVKSSGFLCSLDDGSLSFPILPSNLGQFNQSYNTNRTLPNPSESIENQNSGDLTLGKDSSLSKIFETQIPKVEHLKPLHHITTYQEVVGFFQAFSPGVSSSEIEFFTTSAEEIFFKHHHLITKDTYIVGLDDNKKPITSHWTEIPHRLIAGETGAGKTNFLHWIIFQFLYVNPQRKVYIADFKGTDFLYLQNLDINVEIIDTPEDSKELVEKIYAREYVDRLNLMKKYGVSSLKLLQEEGVDIDRSLWVIDEAADIADFSYKLRESIEKRLKEYARKGRTFGIHVLYCTQRPTTEVVTKQVTDQCGEKTVFRVTPDASQRILDDTVAGTIPKNVRGRAWLDGYAGRMFVNVPKMKKPEGSTIPIEDTLWHHFISK</sequence>
<reference evidence="5" key="1">
    <citation type="submission" date="2020-10" db="EMBL/GenBank/DDBJ databases">
        <authorList>
            <person name="Castelo-Branco R."/>
            <person name="Eusebio N."/>
            <person name="Adriana R."/>
            <person name="Vieira A."/>
            <person name="Brugerolle De Fraissinette N."/>
            <person name="Rezende De Castro R."/>
            <person name="Schneider M.P."/>
            <person name="Vasconcelos V."/>
            <person name="Leao P.N."/>
        </authorList>
    </citation>
    <scope>NUCLEOTIDE SEQUENCE</scope>
    <source>
        <strain evidence="5">LEGE 07157</strain>
    </source>
</reference>
<name>A0A8J7DX59_9CYAN</name>
<dbReference type="RefSeq" id="WP_194029657.1">
    <property type="nucleotide sequence ID" value="NZ_JADEWZ010000015.1"/>
</dbReference>
<feature type="domain" description="FtsK" evidence="4">
    <location>
        <begin position="435"/>
        <end position="621"/>
    </location>
</feature>
<dbReference type="GO" id="GO:0003677">
    <property type="term" value="F:DNA binding"/>
    <property type="evidence" value="ECO:0007669"/>
    <property type="project" value="InterPro"/>
</dbReference>
<keyword evidence="2 3" id="KW-0067">ATP-binding</keyword>
<dbReference type="Pfam" id="PF01580">
    <property type="entry name" value="FtsK_SpoIIIE"/>
    <property type="match status" value="1"/>
</dbReference>
<feature type="binding site" evidence="3">
    <location>
        <begin position="452"/>
        <end position="459"/>
    </location>
    <ligand>
        <name>ATP</name>
        <dbReference type="ChEBI" id="CHEBI:30616"/>
    </ligand>
</feature>
<dbReference type="GO" id="GO:0005524">
    <property type="term" value="F:ATP binding"/>
    <property type="evidence" value="ECO:0007669"/>
    <property type="project" value="UniProtKB-UniRule"/>
</dbReference>
<dbReference type="PANTHER" id="PTHR22683:SF41">
    <property type="entry name" value="DNA TRANSLOCASE FTSK"/>
    <property type="match status" value="1"/>
</dbReference>
<gene>
    <name evidence="5" type="ORF">IQ249_11730</name>
</gene>
<dbReference type="Proteomes" id="UP000654482">
    <property type="component" value="Unassembled WGS sequence"/>
</dbReference>
<evidence type="ECO:0000259" key="4">
    <source>
        <dbReference type="PROSITE" id="PS50901"/>
    </source>
</evidence>
<proteinExistence type="predicted"/>
<protein>
    <recommendedName>
        <fullName evidence="4">FtsK domain-containing protein</fullName>
    </recommendedName>
</protein>
<evidence type="ECO:0000313" key="6">
    <source>
        <dbReference type="Proteomes" id="UP000654482"/>
    </source>
</evidence>
<dbReference type="SUPFAM" id="SSF52540">
    <property type="entry name" value="P-loop containing nucleoside triphosphate hydrolases"/>
    <property type="match status" value="1"/>
</dbReference>
<dbReference type="InterPro" id="IPR027417">
    <property type="entry name" value="P-loop_NTPase"/>
</dbReference>
<organism evidence="5 6">
    <name type="scientific">Lusitaniella coriacea LEGE 07157</name>
    <dbReference type="NCBI Taxonomy" id="945747"/>
    <lineage>
        <taxon>Bacteria</taxon>
        <taxon>Bacillati</taxon>
        <taxon>Cyanobacteriota</taxon>
        <taxon>Cyanophyceae</taxon>
        <taxon>Spirulinales</taxon>
        <taxon>Lusitaniellaceae</taxon>
        <taxon>Lusitaniella</taxon>
    </lineage>
</organism>
<keyword evidence="6" id="KW-1185">Reference proteome</keyword>
<keyword evidence="1 3" id="KW-0547">Nucleotide-binding</keyword>
<comment type="caution">
    <text evidence="5">The sequence shown here is derived from an EMBL/GenBank/DDBJ whole genome shotgun (WGS) entry which is preliminary data.</text>
</comment>
<accession>A0A8J7DX59</accession>
<dbReference type="PROSITE" id="PS50901">
    <property type="entry name" value="FTSK"/>
    <property type="match status" value="1"/>
</dbReference>
<evidence type="ECO:0000256" key="3">
    <source>
        <dbReference type="PROSITE-ProRule" id="PRU00289"/>
    </source>
</evidence>
<dbReference type="AlphaFoldDB" id="A0A8J7DX59"/>
<dbReference type="EMBL" id="JADEWZ010000015">
    <property type="protein sequence ID" value="MBE9116570.1"/>
    <property type="molecule type" value="Genomic_DNA"/>
</dbReference>
<dbReference type="InterPro" id="IPR050206">
    <property type="entry name" value="FtsK/SpoIIIE/SftA"/>
</dbReference>
<evidence type="ECO:0000256" key="1">
    <source>
        <dbReference type="ARBA" id="ARBA00022741"/>
    </source>
</evidence>
<evidence type="ECO:0000256" key="2">
    <source>
        <dbReference type="ARBA" id="ARBA00022840"/>
    </source>
</evidence>
<dbReference type="PANTHER" id="PTHR22683">
    <property type="entry name" value="SPORULATION PROTEIN RELATED"/>
    <property type="match status" value="1"/>
</dbReference>
<dbReference type="InterPro" id="IPR002543">
    <property type="entry name" value="FtsK_dom"/>
</dbReference>
<dbReference type="Gene3D" id="3.40.50.300">
    <property type="entry name" value="P-loop containing nucleotide triphosphate hydrolases"/>
    <property type="match status" value="1"/>
</dbReference>